<dbReference type="EMBL" id="SADE01000001">
    <property type="protein sequence ID" value="RVU38557.1"/>
    <property type="molecule type" value="Genomic_DNA"/>
</dbReference>
<keyword evidence="3" id="KW-1185">Reference proteome</keyword>
<organism evidence="2 3">
    <name type="scientific">Hwanghaeella grinnelliae</name>
    <dbReference type="NCBI Taxonomy" id="2500179"/>
    <lineage>
        <taxon>Bacteria</taxon>
        <taxon>Pseudomonadati</taxon>
        <taxon>Pseudomonadota</taxon>
        <taxon>Alphaproteobacteria</taxon>
        <taxon>Rhodospirillales</taxon>
        <taxon>Rhodospirillaceae</taxon>
        <taxon>Hwanghaeella</taxon>
    </lineage>
</organism>
<evidence type="ECO:0000313" key="2">
    <source>
        <dbReference type="EMBL" id="RVU38557.1"/>
    </source>
</evidence>
<accession>A0A437QVK9</accession>
<evidence type="ECO:0008006" key="4">
    <source>
        <dbReference type="Google" id="ProtNLM"/>
    </source>
</evidence>
<dbReference type="AlphaFoldDB" id="A0A437QVK9"/>
<dbReference type="OrthoDB" id="7365072at2"/>
<proteinExistence type="predicted"/>
<gene>
    <name evidence="2" type="ORF">EOI86_04545</name>
</gene>
<feature type="region of interest" description="Disordered" evidence="1">
    <location>
        <begin position="1"/>
        <end position="33"/>
    </location>
</feature>
<sequence>MTDMSKETSNPYLANQATQDATTGAGTSAGGDATDAQAAANVRAIAMINLVDKLISVLDRENALLDKPRSRDLGPVVAEKQGLFAEYEAMLRQTGNLSALMAEISPDRKAEILDRAKVFDAALRENEIKLDAMVRSSEQVMRVMSDVARKMAQPVQGYGNKGAVSYTSKASAPVAVNETL</sequence>
<feature type="compositionally biased region" description="Low complexity" evidence="1">
    <location>
        <begin position="16"/>
        <end position="33"/>
    </location>
</feature>
<evidence type="ECO:0000313" key="3">
    <source>
        <dbReference type="Proteomes" id="UP000287447"/>
    </source>
</evidence>
<evidence type="ECO:0000256" key="1">
    <source>
        <dbReference type="SAM" id="MobiDB-lite"/>
    </source>
</evidence>
<name>A0A437QVK9_9PROT</name>
<comment type="caution">
    <text evidence="2">The sequence shown here is derived from an EMBL/GenBank/DDBJ whole genome shotgun (WGS) entry which is preliminary data.</text>
</comment>
<protein>
    <recommendedName>
        <fullName evidence="4">Flagellar protein FlgN</fullName>
    </recommendedName>
</protein>
<dbReference type="Proteomes" id="UP000287447">
    <property type="component" value="Unassembled WGS sequence"/>
</dbReference>
<reference evidence="3" key="1">
    <citation type="submission" date="2019-01" db="EMBL/GenBank/DDBJ databases">
        <title>Gri0909 isolated from a small marine red alga.</title>
        <authorList>
            <person name="Kim J."/>
            <person name="Jeong S.E."/>
            <person name="Jeon C.O."/>
        </authorList>
    </citation>
    <scope>NUCLEOTIDE SEQUENCE [LARGE SCALE GENOMIC DNA]</scope>
    <source>
        <strain evidence="3">Gri0909</strain>
    </source>
</reference>
<dbReference type="RefSeq" id="WP_127763929.1">
    <property type="nucleotide sequence ID" value="NZ_SADE01000001.1"/>
</dbReference>